<dbReference type="Pfam" id="PF16036">
    <property type="entry name" value="Chalcone_3"/>
    <property type="match status" value="1"/>
</dbReference>
<evidence type="ECO:0000313" key="3">
    <source>
        <dbReference type="Proteomes" id="UP000824988"/>
    </source>
</evidence>
<evidence type="ECO:0000259" key="1">
    <source>
        <dbReference type="Pfam" id="PF16036"/>
    </source>
</evidence>
<accession>A0A8D5AG99</accession>
<reference evidence="2" key="1">
    <citation type="submission" date="2019-06" db="EMBL/GenBank/DDBJ databases">
        <title>Complete genome sequence of Methylogaea oryzae strain JCM16910.</title>
        <authorList>
            <person name="Asakawa S."/>
        </authorList>
    </citation>
    <scope>NUCLEOTIDE SEQUENCE</scope>
    <source>
        <strain evidence="2">E10</strain>
    </source>
</reference>
<organism evidence="2 3">
    <name type="scientific">Methylogaea oryzae</name>
    <dbReference type="NCBI Taxonomy" id="1295382"/>
    <lineage>
        <taxon>Bacteria</taxon>
        <taxon>Pseudomonadati</taxon>
        <taxon>Pseudomonadota</taxon>
        <taxon>Gammaproteobacteria</taxon>
        <taxon>Methylococcales</taxon>
        <taxon>Methylococcaceae</taxon>
        <taxon>Methylogaea</taxon>
    </lineage>
</organism>
<protein>
    <recommendedName>
        <fullName evidence="1">Chalcone isomerase domain-containing protein</fullName>
    </recommendedName>
</protein>
<evidence type="ECO:0000313" key="2">
    <source>
        <dbReference type="EMBL" id="BBL70168.1"/>
    </source>
</evidence>
<proteinExistence type="predicted"/>
<dbReference type="InterPro" id="IPR016087">
    <property type="entry name" value="Chalcone_isomerase"/>
</dbReference>
<dbReference type="EMBL" id="AP019782">
    <property type="protein sequence ID" value="BBL70168.1"/>
    <property type="molecule type" value="Genomic_DNA"/>
</dbReference>
<keyword evidence="3" id="KW-1185">Reference proteome</keyword>
<dbReference type="AlphaFoldDB" id="A0A8D5AG99"/>
<sequence>MAASAALSAPLPPLRDNGHGTRRIMLFDVYEITLRTTRPLHDAADVLADSAPQEVRLHMLRDAPAERFIAAIAHGVKENHGDTAEALAALERFYAALRAAGGPPQGSTARILWDGAATSVLLDEQPLISAPGPALRNALLLVWLGDNPVDAELKHQLLGQP</sequence>
<dbReference type="Proteomes" id="UP000824988">
    <property type="component" value="Chromosome"/>
</dbReference>
<dbReference type="KEGG" id="moz:MoryE10_07740"/>
<feature type="domain" description="Chalcone isomerase" evidence="1">
    <location>
        <begin position="14"/>
        <end position="159"/>
    </location>
</feature>
<name>A0A8D5AG99_9GAMM</name>
<gene>
    <name evidence="2" type="ORF">MoryE10_07740</name>
</gene>